<dbReference type="Proteomes" id="UP001172159">
    <property type="component" value="Unassembled WGS sequence"/>
</dbReference>
<evidence type="ECO:0000256" key="1">
    <source>
        <dbReference type="SAM" id="MobiDB-lite"/>
    </source>
</evidence>
<reference evidence="2" key="1">
    <citation type="submission" date="2023-06" db="EMBL/GenBank/DDBJ databases">
        <title>Genome-scale phylogeny and comparative genomics of the fungal order Sordariales.</title>
        <authorList>
            <consortium name="Lawrence Berkeley National Laboratory"/>
            <person name="Hensen N."/>
            <person name="Bonometti L."/>
            <person name="Westerberg I."/>
            <person name="Brannstrom I.O."/>
            <person name="Guillou S."/>
            <person name="Cros-Aarteil S."/>
            <person name="Calhoun S."/>
            <person name="Haridas S."/>
            <person name="Kuo A."/>
            <person name="Mondo S."/>
            <person name="Pangilinan J."/>
            <person name="Riley R."/>
            <person name="Labutti K."/>
            <person name="Andreopoulos B."/>
            <person name="Lipzen A."/>
            <person name="Chen C."/>
            <person name="Yanf M."/>
            <person name="Daum C."/>
            <person name="Ng V."/>
            <person name="Clum A."/>
            <person name="Steindorff A."/>
            <person name="Ohm R."/>
            <person name="Martin F."/>
            <person name="Silar P."/>
            <person name="Natvig D."/>
            <person name="Lalanne C."/>
            <person name="Gautier V."/>
            <person name="Ament-Velasquez S.L."/>
            <person name="Kruys A."/>
            <person name="Hutchinson M.I."/>
            <person name="Powell A.J."/>
            <person name="Barry K."/>
            <person name="Miller A.N."/>
            <person name="Grigoriev I.V."/>
            <person name="Debuchy R."/>
            <person name="Gladieux P."/>
            <person name="Thoren M.H."/>
            <person name="Johannesson H."/>
        </authorList>
    </citation>
    <scope>NUCLEOTIDE SEQUENCE</scope>
    <source>
        <strain evidence="2">CBS 540.89</strain>
    </source>
</reference>
<sequence>MSSRIAPTFSKFTRALSTSSPVARPSHLLAATNAATKAVRKPNPSILEEDAESTRSHSTSTSPSRPVLPTSPHGGQQPHPFRFMQTFHHSAPRPALAHHTVDSLILPDLFALDPNFDPYSNIRVPLLPDNISGPPSGLFAPETTDFAPETKEPEPKIVAANPDSVALPEGGFVDGVKLRFVYNMQPEQGEGQGYDEMGSGMIKDLWRGLVEDVMGPGGKKATA</sequence>
<proteinExistence type="predicted"/>
<evidence type="ECO:0000313" key="2">
    <source>
        <dbReference type="EMBL" id="KAK0739940.1"/>
    </source>
</evidence>
<feature type="compositionally biased region" description="Low complexity" evidence="1">
    <location>
        <begin position="56"/>
        <end position="65"/>
    </location>
</feature>
<organism evidence="2 3">
    <name type="scientific">Apiosordaria backusii</name>
    <dbReference type="NCBI Taxonomy" id="314023"/>
    <lineage>
        <taxon>Eukaryota</taxon>
        <taxon>Fungi</taxon>
        <taxon>Dikarya</taxon>
        <taxon>Ascomycota</taxon>
        <taxon>Pezizomycotina</taxon>
        <taxon>Sordariomycetes</taxon>
        <taxon>Sordariomycetidae</taxon>
        <taxon>Sordariales</taxon>
        <taxon>Lasiosphaeriaceae</taxon>
        <taxon>Apiosordaria</taxon>
    </lineage>
</organism>
<gene>
    <name evidence="2" type="ORF">B0T21DRAFT_285672</name>
</gene>
<evidence type="ECO:0000313" key="3">
    <source>
        <dbReference type="Proteomes" id="UP001172159"/>
    </source>
</evidence>
<keyword evidence="3" id="KW-1185">Reference proteome</keyword>
<protein>
    <submittedName>
        <fullName evidence="2">Uncharacterized protein</fullName>
    </submittedName>
</protein>
<dbReference type="AlphaFoldDB" id="A0AA40EH46"/>
<comment type="caution">
    <text evidence="2">The sequence shown here is derived from an EMBL/GenBank/DDBJ whole genome shotgun (WGS) entry which is preliminary data.</text>
</comment>
<name>A0AA40EH46_9PEZI</name>
<dbReference type="EMBL" id="JAUKTV010000004">
    <property type="protein sequence ID" value="KAK0739940.1"/>
    <property type="molecule type" value="Genomic_DNA"/>
</dbReference>
<feature type="region of interest" description="Disordered" evidence="1">
    <location>
        <begin position="33"/>
        <end position="81"/>
    </location>
</feature>
<accession>A0AA40EH46</accession>